<accession>A0A511K960</accession>
<comment type="caution">
    <text evidence="3">The sequence shown here is derived from an EMBL/GenBank/DDBJ whole genome shotgun (WGS) entry which is preliminary data.</text>
</comment>
<feature type="region of interest" description="Disordered" evidence="1">
    <location>
        <begin position="546"/>
        <end position="590"/>
    </location>
</feature>
<dbReference type="Pfam" id="PF25156">
    <property type="entry name" value="PNGase_A_C"/>
    <property type="match status" value="1"/>
</dbReference>
<feature type="domain" description="JmjC" evidence="2">
    <location>
        <begin position="1430"/>
        <end position="1610"/>
    </location>
</feature>
<name>A0A511K960_RHOTO</name>
<dbReference type="SUPFAM" id="SSF51197">
    <property type="entry name" value="Clavaminate synthase-like"/>
    <property type="match status" value="1"/>
</dbReference>
<reference evidence="3 4" key="1">
    <citation type="submission" date="2019-07" db="EMBL/GenBank/DDBJ databases">
        <title>Rhodotorula toruloides NBRC10032 genome sequencing.</title>
        <authorList>
            <person name="Shida Y."/>
            <person name="Takaku H."/>
            <person name="Ogasawara W."/>
            <person name="Mori K."/>
        </authorList>
    </citation>
    <scope>NUCLEOTIDE SEQUENCE [LARGE SCALE GENOMIC DNA]</scope>
    <source>
        <strain evidence="3 4">NBRC10032</strain>
    </source>
</reference>
<feature type="region of interest" description="Disordered" evidence="1">
    <location>
        <begin position="448"/>
        <end position="475"/>
    </location>
</feature>
<evidence type="ECO:0000259" key="2">
    <source>
        <dbReference type="PROSITE" id="PS51184"/>
    </source>
</evidence>
<feature type="compositionally biased region" description="Acidic residues" evidence="1">
    <location>
        <begin position="986"/>
        <end position="997"/>
    </location>
</feature>
<dbReference type="Pfam" id="PF12222">
    <property type="entry name" value="PNGaseA"/>
    <property type="match status" value="1"/>
</dbReference>
<dbReference type="InterPro" id="IPR003347">
    <property type="entry name" value="JmjC_dom"/>
</dbReference>
<dbReference type="Proteomes" id="UP000321518">
    <property type="component" value="Unassembled WGS sequence"/>
</dbReference>
<protein>
    <submittedName>
        <fullName evidence="3">Proteophosphoglycan ppg4</fullName>
    </submittedName>
</protein>
<evidence type="ECO:0000313" key="4">
    <source>
        <dbReference type="Proteomes" id="UP000321518"/>
    </source>
</evidence>
<feature type="compositionally biased region" description="Polar residues" evidence="1">
    <location>
        <begin position="1038"/>
        <end position="1047"/>
    </location>
</feature>
<dbReference type="SMART" id="SM00558">
    <property type="entry name" value="JmjC"/>
    <property type="match status" value="1"/>
</dbReference>
<evidence type="ECO:0000256" key="1">
    <source>
        <dbReference type="SAM" id="MobiDB-lite"/>
    </source>
</evidence>
<feature type="region of interest" description="Disordered" evidence="1">
    <location>
        <begin position="659"/>
        <end position="681"/>
    </location>
</feature>
<dbReference type="OrthoDB" id="1612078at2759"/>
<feature type="compositionally biased region" description="Basic and acidic residues" evidence="1">
    <location>
        <begin position="1005"/>
        <end position="1022"/>
    </location>
</feature>
<dbReference type="PANTHER" id="PTHR31104">
    <property type="entry name" value="PEPTIDE-N4-(N-ACETYL-BETA-GLUCOSAMINYL)ASPARAGINE AMIDASE A PROTEIN"/>
    <property type="match status" value="1"/>
</dbReference>
<feature type="region of interest" description="Disordered" evidence="1">
    <location>
        <begin position="946"/>
        <end position="1051"/>
    </location>
</feature>
<evidence type="ECO:0000313" key="3">
    <source>
        <dbReference type="EMBL" id="GEM06516.1"/>
    </source>
</evidence>
<dbReference type="EMBL" id="BJWK01000001">
    <property type="protein sequence ID" value="GEM06516.1"/>
    <property type="molecule type" value="Genomic_DNA"/>
</dbReference>
<dbReference type="Gene3D" id="2.60.120.650">
    <property type="entry name" value="Cupin"/>
    <property type="match status" value="1"/>
</dbReference>
<sequence>MIDDEIQRPAKPLWNLQVQHPPIVPANGEKCTIQLVSHDFANSYYQPAIVDYLPPSSKECAFLAGDAASIVLNLTVTSNGTQFDRLASLSLGHVEIWRTSTAEPTKNGIIWTHEMDVIRFAPLFAKPGQLIFELNNIVNEHYTGIFSATLSVTFYAQTADFPRPRSADLILPLTTRSKTGSQMLVYPGEASADVELPINTAEAWLEVVATGAAEEEFYYTNLLDRGRKYLPDAGLIGKAGIVHPFPVIYTGGANPLLWRPVASLRAFDVPSFFVDATPYLPLFITGALHIVRDKTDPPVRTTGRLLLHRIPPSPLIVSGIFPSTDNMTLKTVVKAAREIKVVSRVVTGEGSRLVRATTVVSFANEQYYTDNGTFQHIVQDIQLAQTSEDLSAHRYTYRDVYSFPLDLTTNYTLYDSDHRFAATVDNYGYNRARMLPGALGGVAGRASLTRSEQHGEAEITGRQGRRSRGRGEMSERYEFVGPRGETYAEEIRVMQSGTQHPEQPAAIAANSTSLGPVDPAPPFAATVKFTLQGRSPAPDAVEQAIAQPATPPEAAVASSTAPPQADSAQGEGMSVEGVAGSGEAKEAAEQGELQEFTAAKMEGVERGDDLRSTEILAEEKGEGEGPLNPDEPTLAQITAVKEDSGEPVGAAKEEPAGTADLLAPAGGSSESDTSFASPRLRQASPAASDAASEVVYVAVGANAAVSAVAPAQKPAAAELAHPFSAYTFANTALVPVASTSTHPFNYQCFPPEELPESWVRSKRGDDPEAYLVPDSDVGYFATAAEMEASKKREDARRARVRTKLAEINGERAATATPPPLSKGKGKGKAKTAKGVADGPGPRRGRPPKSALRSVQPASGSPASDQPGGEGAVEHDAGENGDASDGSVQAVEVAPKAIRVVQSRFNKQLALSLLPDDLQSALPAYMKPHPAFVDLLELPPHYLPRDVGYEDLPETTQPPPKRPVASARRAETLSPTKSRSVSGEGGEPYDVDEGDAEYVDAMQQDEPVRVRDIPTAKRARVIDDDGAQPARKKPRESSALASGSTTPAPSDGSFGAAVTLEIQSSTCLAKRLEGQIRCWQCIARGPGHGCSFLGRRWFGLDAQGRIVASHFAPNNDPHDEPSFKPAYTAPMDENFVSLLKTWVAPDLAEALKREVELAKSTNPAPLRRRFDLSVPDICNTCQSICLGGSYVCHICGRMACLDCMDALRRIETDPTFVTSQVDIQRRKKCVAKKRGKDATAAEDHVVSCFRSFVRYEAAELEPLYKAVQQWSSKNHIKAPNTDVGAYLKRKFCFPSNLKDYDANTHNCYIIWLKQLEDSMFYELWRSRYPILLRRCQFGDLSKWTPQYFKENFGDLKIELIDNTDWTKISESTVGSFFGQYRTDGFTRADDNSDYKPTFRTKDFPNERQWQTDFKELRDAFLAVLPVSNVMHPDGVLNCLAHAPTNAWQPDINIKLTASWDTNAATATTRLHLSSVDEGHFMFWGGCDPKSGKMLRIRYDVWRLEDVPKLRDYCWDLIHDQNPSIPIEKLKQTRDDPLINPQLYLTKRMRAALWTKYGIKPYPLYQYEGDFILIPAGCPYQVSSWIDHMNLSISFLAGASVPHAREVDALAKKQTKERSLSREDKVGIDTQLLWTWLACTAFEKSKIGDKKITSKFFPGWVVQQPGSRLLVPASEHKRLEAIAKREREAATKARNIKEAAAAKEATEKKVKQVQEATLKKTIKVARKSYVPAVLPNSN</sequence>
<dbReference type="InterPro" id="IPR056948">
    <property type="entry name" value="PNGaseA_N"/>
</dbReference>
<proteinExistence type="predicted"/>
<gene>
    <name evidence="3" type="ORF">Rt10032_c01g0533</name>
</gene>
<organism evidence="3 4">
    <name type="scientific">Rhodotorula toruloides</name>
    <name type="common">Yeast</name>
    <name type="synonym">Rhodosporidium toruloides</name>
    <dbReference type="NCBI Taxonomy" id="5286"/>
    <lineage>
        <taxon>Eukaryota</taxon>
        <taxon>Fungi</taxon>
        <taxon>Dikarya</taxon>
        <taxon>Basidiomycota</taxon>
        <taxon>Pucciniomycotina</taxon>
        <taxon>Microbotryomycetes</taxon>
        <taxon>Sporidiobolales</taxon>
        <taxon>Sporidiobolaceae</taxon>
        <taxon>Rhodotorula</taxon>
    </lineage>
</organism>
<feature type="region of interest" description="Disordered" evidence="1">
    <location>
        <begin position="787"/>
        <end position="888"/>
    </location>
</feature>
<feature type="compositionally biased region" description="Basic and acidic residues" evidence="1">
    <location>
        <begin position="787"/>
        <end position="797"/>
    </location>
</feature>
<dbReference type="InterPro" id="IPR021102">
    <property type="entry name" value="PNGase_A"/>
</dbReference>
<dbReference type="PROSITE" id="PS51184">
    <property type="entry name" value="JMJC"/>
    <property type="match status" value="1"/>
</dbReference>